<dbReference type="NCBIfam" id="NF008245">
    <property type="entry name" value="PRK11021.1"/>
    <property type="match status" value="1"/>
</dbReference>
<evidence type="ECO:0000256" key="1">
    <source>
        <dbReference type="ARBA" id="ARBA00004651"/>
    </source>
</evidence>
<evidence type="ECO:0000313" key="8">
    <source>
        <dbReference type="Proteomes" id="UP001156601"/>
    </source>
</evidence>
<feature type="transmembrane region" description="Helical" evidence="6">
    <location>
        <begin position="268"/>
        <end position="295"/>
    </location>
</feature>
<feature type="transmembrane region" description="Helical" evidence="6">
    <location>
        <begin position="372"/>
        <end position="388"/>
    </location>
</feature>
<comment type="subcellular location">
    <subcellularLocation>
        <location evidence="1">Cell membrane</location>
        <topology evidence="1">Multi-pass membrane protein</topology>
    </subcellularLocation>
</comment>
<evidence type="ECO:0000256" key="6">
    <source>
        <dbReference type="SAM" id="Phobius"/>
    </source>
</evidence>
<feature type="transmembrane region" description="Helical" evidence="6">
    <location>
        <begin position="148"/>
        <end position="167"/>
    </location>
</feature>
<feature type="transmembrane region" description="Helical" evidence="6">
    <location>
        <begin position="41"/>
        <end position="63"/>
    </location>
</feature>
<keyword evidence="2" id="KW-1003">Cell membrane</keyword>
<dbReference type="EMBL" id="BSOT01000019">
    <property type="protein sequence ID" value="GLR73055.1"/>
    <property type="molecule type" value="Genomic_DNA"/>
</dbReference>
<evidence type="ECO:0000256" key="3">
    <source>
        <dbReference type="ARBA" id="ARBA00022692"/>
    </source>
</evidence>
<organism evidence="7 8">
    <name type="scientific">Agaribacter marinus</name>
    <dbReference type="NCBI Taxonomy" id="1431249"/>
    <lineage>
        <taxon>Bacteria</taxon>
        <taxon>Pseudomonadati</taxon>
        <taxon>Pseudomonadota</taxon>
        <taxon>Gammaproteobacteria</taxon>
        <taxon>Alteromonadales</taxon>
        <taxon>Alteromonadaceae</taxon>
        <taxon>Agaribacter</taxon>
    </lineage>
</organism>
<feature type="transmembrane region" description="Helical" evidence="6">
    <location>
        <begin position="119"/>
        <end position="136"/>
    </location>
</feature>
<dbReference type="InterPro" id="IPR002293">
    <property type="entry name" value="AA/rel_permease1"/>
</dbReference>
<dbReference type="PIRSF" id="PIRSF006060">
    <property type="entry name" value="AA_transporter"/>
    <property type="match status" value="1"/>
</dbReference>
<reference evidence="7" key="1">
    <citation type="journal article" date="2014" name="Int. J. Syst. Evol. Microbiol.">
        <title>Complete genome sequence of Corynebacterium casei LMG S-19264T (=DSM 44701T), isolated from a smear-ripened cheese.</title>
        <authorList>
            <consortium name="US DOE Joint Genome Institute (JGI-PGF)"/>
            <person name="Walter F."/>
            <person name="Albersmeier A."/>
            <person name="Kalinowski J."/>
            <person name="Ruckert C."/>
        </authorList>
    </citation>
    <scope>NUCLEOTIDE SEQUENCE</scope>
    <source>
        <strain evidence="7">NBRC 110023</strain>
    </source>
</reference>
<keyword evidence="5 6" id="KW-0472">Membrane</keyword>
<dbReference type="RefSeq" id="WP_284219474.1">
    <property type="nucleotide sequence ID" value="NZ_BSOT01000019.1"/>
</dbReference>
<dbReference type="GO" id="GO:0022857">
    <property type="term" value="F:transmembrane transporter activity"/>
    <property type="evidence" value="ECO:0007669"/>
    <property type="project" value="InterPro"/>
</dbReference>
<dbReference type="InterPro" id="IPR050367">
    <property type="entry name" value="APC_superfamily"/>
</dbReference>
<evidence type="ECO:0000256" key="5">
    <source>
        <dbReference type="ARBA" id="ARBA00023136"/>
    </source>
</evidence>
<evidence type="ECO:0000256" key="4">
    <source>
        <dbReference type="ARBA" id="ARBA00022989"/>
    </source>
</evidence>
<comment type="caution">
    <text evidence="7">The sequence shown here is derived from an EMBL/GenBank/DDBJ whole genome shotgun (WGS) entry which is preliminary data.</text>
</comment>
<protein>
    <submittedName>
        <fullName evidence="7">L-methionine/branched-chain amino acid transporter</fullName>
    </submittedName>
</protein>
<feature type="transmembrane region" description="Helical" evidence="6">
    <location>
        <begin position="84"/>
        <end position="107"/>
    </location>
</feature>
<feature type="transmembrane region" description="Helical" evidence="6">
    <location>
        <begin position="187"/>
        <end position="206"/>
    </location>
</feature>
<evidence type="ECO:0000256" key="2">
    <source>
        <dbReference type="ARBA" id="ARBA00022475"/>
    </source>
</evidence>
<dbReference type="AlphaFoldDB" id="A0AA37WMP2"/>
<evidence type="ECO:0000313" key="7">
    <source>
        <dbReference type="EMBL" id="GLR73055.1"/>
    </source>
</evidence>
<feature type="transmembrane region" description="Helical" evidence="6">
    <location>
        <begin position="227"/>
        <end position="248"/>
    </location>
</feature>
<dbReference type="Proteomes" id="UP001156601">
    <property type="component" value="Unassembled WGS sequence"/>
</dbReference>
<feature type="transmembrane region" description="Helical" evidence="6">
    <location>
        <begin position="316"/>
        <end position="338"/>
    </location>
</feature>
<dbReference type="PANTHER" id="PTHR42770:SF13">
    <property type="entry name" value="L-METHIONINE_BRANCHED-CHAIN AMINO ACID EXPORTER YJEH"/>
    <property type="match status" value="1"/>
</dbReference>
<dbReference type="Pfam" id="PF13520">
    <property type="entry name" value="AA_permease_2"/>
    <property type="match status" value="1"/>
</dbReference>
<keyword evidence="4 6" id="KW-1133">Transmembrane helix</keyword>
<keyword evidence="8" id="KW-1185">Reference proteome</keyword>
<dbReference type="PANTHER" id="PTHR42770">
    <property type="entry name" value="AMINO ACID TRANSPORTER-RELATED"/>
    <property type="match status" value="1"/>
</dbReference>
<accession>A0AA37WMP2</accession>
<sequence length="422" mass="45432">MNKTGTLGTWQGAGLLATTLLGTSVFILPQMTIDIAGQHAIWAWSLLTLSILPIALIFARLCAKYPHAGGPANFVELAFGKVKGQALGLSFLLVVPIGAPAALIMTYQFVDGLMMFNENIALLIQYGFIFSIYLLNIRGVSLAASIQLLLTLLIVIVVVALLLRYFMSFDAASHQSILHIQSHIEDKTVLSILPAAGLAFWSFLGIEAMAHLSTEFKNPKKNMTPAIIIATIVVGLIYVACTFLITHVPTSSNLAIVEVFNTLMGSGGHIIIGILGIAGGLATVNVYTASCCKLMQSLSNQKLLLSAYSRQNSNGVANVALKHLTMIMLVVLTVSHIFSLDLEILVGLCNGVFVLIYAVSMISAIKLLPRKYLSLIVVGLAVCIVLAVSLAWKMIYALLLLMMLLPIVKAKYVKHLSHESAQ</sequence>
<name>A0AA37WMP2_9ALTE</name>
<gene>
    <name evidence="7" type="primary">yjeH</name>
    <name evidence="7" type="ORF">GCM10007852_39630</name>
</gene>
<proteinExistence type="predicted"/>
<feature type="transmembrane region" description="Helical" evidence="6">
    <location>
        <begin position="344"/>
        <end position="365"/>
    </location>
</feature>
<dbReference type="Gene3D" id="1.20.1740.10">
    <property type="entry name" value="Amino acid/polyamine transporter I"/>
    <property type="match status" value="1"/>
</dbReference>
<feature type="transmembrane region" description="Helical" evidence="6">
    <location>
        <begin position="12"/>
        <end position="29"/>
    </location>
</feature>
<reference evidence="7" key="2">
    <citation type="submission" date="2023-01" db="EMBL/GenBank/DDBJ databases">
        <title>Draft genome sequence of Agaribacter marinus strain NBRC 110023.</title>
        <authorList>
            <person name="Sun Q."/>
            <person name="Mori K."/>
        </authorList>
    </citation>
    <scope>NUCLEOTIDE SEQUENCE</scope>
    <source>
        <strain evidence="7">NBRC 110023</strain>
    </source>
</reference>
<dbReference type="GO" id="GO:0005886">
    <property type="term" value="C:plasma membrane"/>
    <property type="evidence" value="ECO:0007669"/>
    <property type="project" value="UniProtKB-SubCell"/>
</dbReference>
<keyword evidence="3 6" id="KW-0812">Transmembrane</keyword>